<evidence type="ECO:0000256" key="1">
    <source>
        <dbReference type="SAM" id="MobiDB-lite"/>
    </source>
</evidence>
<protein>
    <submittedName>
        <fullName evidence="2">Uncharacterized protein</fullName>
    </submittedName>
</protein>
<organism evidence="2 3">
    <name type="scientific">Ancylostoma ceylanicum</name>
    <dbReference type="NCBI Taxonomy" id="53326"/>
    <lineage>
        <taxon>Eukaryota</taxon>
        <taxon>Metazoa</taxon>
        <taxon>Ecdysozoa</taxon>
        <taxon>Nematoda</taxon>
        <taxon>Chromadorea</taxon>
        <taxon>Rhabditida</taxon>
        <taxon>Rhabditina</taxon>
        <taxon>Rhabditomorpha</taxon>
        <taxon>Strongyloidea</taxon>
        <taxon>Ancylostomatidae</taxon>
        <taxon>Ancylostomatinae</taxon>
        <taxon>Ancylostoma</taxon>
    </lineage>
</organism>
<comment type="caution">
    <text evidence="2">The sequence shown here is derived from an EMBL/GenBank/DDBJ whole genome shotgun (WGS) entry which is preliminary data.</text>
</comment>
<dbReference type="EMBL" id="JARK01001487">
    <property type="protein sequence ID" value="EYB96376.1"/>
    <property type="molecule type" value="Genomic_DNA"/>
</dbReference>
<dbReference type="Proteomes" id="UP000024635">
    <property type="component" value="Unassembled WGS sequence"/>
</dbReference>
<dbReference type="AlphaFoldDB" id="A0A016T164"/>
<evidence type="ECO:0000313" key="2">
    <source>
        <dbReference type="EMBL" id="EYB96376.1"/>
    </source>
</evidence>
<keyword evidence="3" id="KW-1185">Reference proteome</keyword>
<evidence type="ECO:0000313" key="3">
    <source>
        <dbReference type="Proteomes" id="UP000024635"/>
    </source>
</evidence>
<reference evidence="3" key="1">
    <citation type="journal article" date="2015" name="Nat. Genet.">
        <title>The genome and transcriptome of the zoonotic hookworm Ancylostoma ceylanicum identify infection-specific gene families.</title>
        <authorList>
            <person name="Schwarz E.M."/>
            <person name="Hu Y."/>
            <person name="Antoshechkin I."/>
            <person name="Miller M.M."/>
            <person name="Sternberg P.W."/>
            <person name="Aroian R.V."/>
        </authorList>
    </citation>
    <scope>NUCLEOTIDE SEQUENCE</scope>
    <source>
        <strain evidence="3">HY135</strain>
    </source>
</reference>
<gene>
    <name evidence="2" type="primary">Acey_s0151.g2837</name>
    <name evidence="2" type="ORF">Y032_0151g2837</name>
</gene>
<feature type="region of interest" description="Disordered" evidence="1">
    <location>
        <begin position="62"/>
        <end position="83"/>
    </location>
</feature>
<sequence length="83" mass="9419">MLGNSNNNTSSCLIVGCKDFENELNEEAKEQCADDAQQWVHERPHWSKLRTTIGDQSRWSRRFPAQDRGSGCPLRTMASFSST</sequence>
<name>A0A016T164_9BILA</name>
<proteinExistence type="predicted"/>
<accession>A0A016T164</accession>